<gene>
    <name evidence="4" type="ORF">GCM10023307_29060</name>
</gene>
<name>A0ABP9BXW7_9GAMM</name>
<dbReference type="Proteomes" id="UP001499959">
    <property type="component" value="Unassembled WGS sequence"/>
</dbReference>
<evidence type="ECO:0000313" key="5">
    <source>
        <dbReference type="Proteomes" id="UP001499959"/>
    </source>
</evidence>
<reference evidence="5" key="1">
    <citation type="journal article" date="2019" name="Int. J. Syst. Evol. Microbiol.">
        <title>The Global Catalogue of Microorganisms (GCM) 10K type strain sequencing project: providing services to taxonomists for standard genome sequencing and annotation.</title>
        <authorList>
            <consortium name="The Broad Institute Genomics Platform"/>
            <consortium name="The Broad Institute Genome Sequencing Center for Infectious Disease"/>
            <person name="Wu L."/>
            <person name="Ma J."/>
        </authorList>
    </citation>
    <scope>NUCLEOTIDE SEQUENCE [LARGE SCALE GENOMIC DNA]</scope>
    <source>
        <strain evidence="5">JCM 18204</strain>
    </source>
</reference>
<evidence type="ECO:0000313" key="4">
    <source>
        <dbReference type="EMBL" id="GAA4800788.1"/>
    </source>
</evidence>
<dbReference type="EMBL" id="BAABJE010000015">
    <property type="protein sequence ID" value="GAA4800788.1"/>
    <property type="molecule type" value="Genomic_DNA"/>
</dbReference>
<dbReference type="Gene3D" id="2.60.40.10">
    <property type="entry name" value="Immunoglobulins"/>
    <property type="match status" value="1"/>
</dbReference>
<feature type="compositionally biased region" description="Low complexity" evidence="1">
    <location>
        <begin position="36"/>
        <end position="55"/>
    </location>
</feature>
<feature type="compositionally biased region" description="Basic and acidic residues" evidence="1">
    <location>
        <begin position="62"/>
        <end position="71"/>
    </location>
</feature>
<proteinExistence type="predicted"/>
<accession>A0ABP9BXW7</accession>
<dbReference type="InterPro" id="IPR011635">
    <property type="entry name" value="CARDB"/>
</dbReference>
<dbReference type="InterPro" id="IPR013783">
    <property type="entry name" value="Ig-like_fold"/>
</dbReference>
<feature type="region of interest" description="Disordered" evidence="1">
    <location>
        <begin position="29"/>
        <end position="75"/>
    </location>
</feature>
<feature type="signal peptide" evidence="2">
    <location>
        <begin position="1"/>
        <end position="21"/>
    </location>
</feature>
<organism evidence="4 5">
    <name type="scientific">Lysobacter hankyongensis</name>
    <dbReference type="NCBI Taxonomy" id="1176535"/>
    <lineage>
        <taxon>Bacteria</taxon>
        <taxon>Pseudomonadati</taxon>
        <taxon>Pseudomonadota</taxon>
        <taxon>Gammaproteobacteria</taxon>
        <taxon>Lysobacterales</taxon>
        <taxon>Lysobacteraceae</taxon>
        <taxon>Lysobacter</taxon>
    </lineage>
</organism>
<comment type="caution">
    <text evidence="4">The sequence shown here is derived from an EMBL/GenBank/DDBJ whole genome shotgun (WGS) entry which is preliminary data.</text>
</comment>
<feature type="domain" description="CARDB" evidence="3">
    <location>
        <begin position="122"/>
        <end position="199"/>
    </location>
</feature>
<dbReference type="Pfam" id="PF07705">
    <property type="entry name" value="CARDB"/>
    <property type="match status" value="1"/>
</dbReference>
<keyword evidence="5" id="KW-1185">Reference proteome</keyword>
<evidence type="ECO:0000256" key="2">
    <source>
        <dbReference type="SAM" id="SignalP"/>
    </source>
</evidence>
<sequence>MSRIRTARCLAVIAVIAVVSAASVCAQTPTAERKQTPTAQAQAQPAATGTLTGPDDPNPTRPDPDVGEAKQRAPLPPPRLKIDLLLVGSFTLGATSIPWGNITAIEDTAAMSQSNGRCVFAYRYATRNQGVMASVATQNRIRLDLQNGPLLASSPLPALAPGASGGSSGKLVLSPGESMLYVHADGAALNAESDEANNLRRVRVTVKGDCR</sequence>
<evidence type="ECO:0000259" key="3">
    <source>
        <dbReference type="Pfam" id="PF07705"/>
    </source>
</evidence>
<keyword evidence="2" id="KW-0732">Signal</keyword>
<evidence type="ECO:0000256" key="1">
    <source>
        <dbReference type="SAM" id="MobiDB-lite"/>
    </source>
</evidence>
<protein>
    <recommendedName>
        <fullName evidence="3">CARDB domain-containing protein</fullName>
    </recommendedName>
</protein>
<feature type="chain" id="PRO_5046341763" description="CARDB domain-containing protein" evidence="2">
    <location>
        <begin position="22"/>
        <end position="211"/>
    </location>
</feature>